<dbReference type="EMBL" id="CP003219">
    <property type="protein sequence ID" value="AEW94254.1"/>
    <property type="molecule type" value="Genomic_DNA"/>
</dbReference>
<reference evidence="3" key="1">
    <citation type="submission" date="2011-12" db="EMBL/GenBank/DDBJ databases">
        <title>Complete genome sequence of Streptomyces cattleya strain DSM 46488.</title>
        <authorList>
            <person name="Ou H.-Y."/>
            <person name="Li P."/>
            <person name="Zhao C."/>
            <person name="O'Hagan D."/>
            <person name="Deng Z."/>
        </authorList>
    </citation>
    <scope>NUCLEOTIDE SEQUENCE [LARGE SCALE GENOMIC DNA]</scope>
    <source>
        <strain evidence="3">ATCC 35852 / DSM 46488 / JCM 4925 / NBRC 14057 / NRRL 8057</strain>
    </source>
</reference>
<proteinExistence type="predicted"/>
<keyword evidence="3" id="KW-1185">Reference proteome</keyword>
<evidence type="ECO:0000256" key="1">
    <source>
        <dbReference type="SAM" id="MobiDB-lite"/>
    </source>
</evidence>
<evidence type="ECO:0000313" key="2">
    <source>
        <dbReference type="EMBL" id="AEW94254.1"/>
    </source>
</evidence>
<dbReference type="Proteomes" id="UP000007842">
    <property type="component" value="Chromosome"/>
</dbReference>
<dbReference type="AlphaFoldDB" id="G8WRX0"/>
<gene>
    <name evidence="2" type="ordered locus">SCATT_18830</name>
</gene>
<protein>
    <submittedName>
        <fullName evidence="2">Uncharacterized protein</fullName>
    </submittedName>
</protein>
<organism evidence="2 3">
    <name type="scientific">Streptantibioticus cattleyicolor (strain ATCC 35852 / DSM 46488 / JCM 4925 / NBRC 14057 / NRRL 8057)</name>
    <name type="common">Streptomyces cattleya</name>
    <dbReference type="NCBI Taxonomy" id="1003195"/>
    <lineage>
        <taxon>Bacteria</taxon>
        <taxon>Bacillati</taxon>
        <taxon>Actinomycetota</taxon>
        <taxon>Actinomycetes</taxon>
        <taxon>Kitasatosporales</taxon>
        <taxon>Streptomycetaceae</taxon>
        <taxon>Streptantibioticus</taxon>
    </lineage>
</organism>
<dbReference type="HOGENOM" id="CLU_177080_0_0_11"/>
<evidence type="ECO:0000313" key="3">
    <source>
        <dbReference type="Proteomes" id="UP000007842"/>
    </source>
</evidence>
<feature type="region of interest" description="Disordered" evidence="1">
    <location>
        <begin position="81"/>
        <end position="110"/>
    </location>
</feature>
<name>G8WRX0_STREN</name>
<dbReference type="RefSeq" id="WP_014627726.1">
    <property type="nucleotide sequence ID" value="NC_017586.1"/>
</dbReference>
<dbReference type="KEGG" id="scy:SCATT_18830"/>
<dbReference type="PATRIC" id="fig|1003195.29.peg.1892"/>
<accession>G8WRX0</accession>
<dbReference type="OrthoDB" id="2895671at2"/>
<sequence length="110" mass="11418">MDTWATWTTVGVIAGSGGVVTEEVGPITGDLTIHTTWLDGEARVAVQYTGAEEWFTLVGSPVTAPDERTGRAVHQSAVEAVREGGGSRLEHPAEPPAEPAAVPDRAGLQG</sequence>